<dbReference type="PANTHER" id="PTHR37018:SF1">
    <property type="entry name" value="CULTURE SPECIFIC PROTEIN, PUTATIVE (AFU_ORTHOLOGUE AFUA_2G00130)-RELATED"/>
    <property type="match status" value="1"/>
</dbReference>
<gene>
    <name evidence="3" type="ORF">H8B09_25955</name>
</gene>
<dbReference type="SUPFAM" id="SSF56059">
    <property type="entry name" value="Glutathione synthetase ATP-binding domain-like"/>
    <property type="match status" value="1"/>
</dbReference>
<dbReference type="InterPro" id="IPR011761">
    <property type="entry name" value="ATP-grasp"/>
</dbReference>
<proteinExistence type="predicted"/>
<evidence type="ECO:0000256" key="1">
    <source>
        <dbReference type="PROSITE-ProRule" id="PRU00409"/>
    </source>
</evidence>
<protein>
    <recommendedName>
        <fullName evidence="2">ATP-grasp domain-containing protein</fullName>
    </recommendedName>
</protein>
<sequence>MNDRRKRELIIGTFDAERFWRDPNLAMLPSFRDPEMENVVMAMDELLFPLCEAEDRLITRYRMNVCHQSYLHAIGFDFISNSTDLERPEGGNAGRTANIFDLITSADRMGDMDPQWLDGARLSPFAVIPGADRTAARYGLKRDFPAIETVQTVNSKLYSTELNRRLGLRSDSQTVHSHEELLASGLTLLNQGPFLIKDEFGVSGKGNLLIESEAILRRVTSYLADQCSKGRMVRFIIEPFLHKELDFSCQFHIDPDGTYRHISVQKLVNHNFAYQGSFTADDRLLQLLQEAKYFEVMKLVARELYQAGYHGDVCVDSMLLTDGRIVPIVEVNARRSMSLIKHYVDRHLEKHVAAGSMTHVTVQFASDMTFDQLLETLDREGVLYKPDRGFGILPLSANTLLINKVISESKGIRNKQVKGRLYYSLVEGEQGYERLSAKVKEVLSSLSFKIVG</sequence>
<dbReference type="RefSeq" id="WP_191206529.1">
    <property type="nucleotide sequence ID" value="NZ_JACXZA010000008.1"/>
</dbReference>
<name>A0ABR8N217_9BACL</name>
<feature type="domain" description="ATP-grasp" evidence="2">
    <location>
        <begin position="160"/>
        <end position="366"/>
    </location>
</feature>
<accession>A0ABR8N217</accession>
<evidence type="ECO:0000313" key="3">
    <source>
        <dbReference type="EMBL" id="MBD3922227.1"/>
    </source>
</evidence>
<comment type="caution">
    <text evidence="3">The sequence shown here is derived from an EMBL/GenBank/DDBJ whole genome shotgun (WGS) entry which is preliminary data.</text>
</comment>
<evidence type="ECO:0000313" key="4">
    <source>
        <dbReference type="Proteomes" id="UP000609346"/>
    </source>
</evidence>
<keyword evidence="1" id="KW-0547">Nucleotide-binding</keyword>
<organism evidence="3 4">
    <name type="scientific">Paenibacillus terricola</name>
    <dbReference type="NCBI Taxonomy" id="2763503"/>
    <lineage>
        <taxon>Bacteria</taxon>
        <taxon>Bacillati</taxon>
        <taxon>Bacillota</taxon>
        <taxon>Bacilli</taxon>
        <taxon>Bacillales</taxon>
        <taxon>Paenibacillaceae</taxon>
        <taxon>Paenibacillus</taxon>
    </lineage>
</organism>
<dbReference type="Proteomes" id="UP000609346">
    <property type="component" value="Unassembled WGS sequence"/>
</dbReference>
<dbReference type="PANTHER" id="PTHR37018">
    <property type="entry name" value="CULTURE SPECIFIC PROTEIN, PUTATIVE (AFU_ORTHOLOGUE AFUA_2G00130)-RELATED"/>
    <property type="match status" value="1"/>
</dbReference>
<dbReference type="PROSITE" id="PS50975">
    <property type="entry name" value="ATP_GRASP"/>
    <property type="match status" value="1"/>
</dbReference>
<dbReference type="InterPro" id="IPR053269">
    <property type="entry name" value="Asp-Met_ligase"/>
</dbReference>
<keyword evidence="1" id="KW-0067">ATP-binding</keyword>
<evidence type="ECO:0000259" key="2">
    <source>
        <dbReference type="PROSITE" id="PS50975"/>
    </source>
</evidence>
<dbReference type="EMBL" id="JACXZA010000008">
    <property type="protein sequence ID" value="MBD3922227.1"/>
    <property type="molecule type" value="Genomic_DNA"/>
</dbReference>
<keyword evidence="4" id="KW-1185">Reference proteome</keyword>
<reference evidence="3 4" key="1">
    <citation type="submission" date="2020-09" db="EMBL/GenBank/DDBJ databases">
        <title>Paenibacillus sp. strain PR3 16S rRNA gene Genome sequencing and assembly.</title>
        <authorList>
            <person name="Kim J."/>
        </authorList>
    </citation>
    <scope>NUCLEOTIDE SEQUENCE [LARGE SCALE GENOMIC DNA]</scope>
    <source>
        <strain evidence="3 4">PR3</strain>
    </source>
</reference>